<evidence type="ECO:0000313" key="2">
    <source>
        <dbReference type="EMBL" id="RNE58561.1"/>
    </source>
</evidence>
<organism evidence="2 3">
    <name type="scientific">Cryobacterium tepidiphilum</name>
    <dbReference type="NCBI Taxonomy" id="2486026"/>
    <lineage>
        <taxon>Bacteria</taxon>
        <taxon>Bacillati</taxon>
        <taxon>Actinomycetota</taxon>
        <taxon>Actinomycetes</taxon>
        <taxon>Micrococcales</taxon>
        <taxon>Microbacteriaceae</taxon>
        <taxon>Cryobacterium</taxon>
    </lineage>
</organism>
<evidence type="ECO:0000313" key="3">
    <source>
        <dbReference type="Proteomes" id="UP000279859"/>
    </source>
</evidence>
<proteinExistence type="predicted"/>
<sequence length="263" mass="26801">MTSNNPFDLPNGRPVEDVPAPLPGTVEDPLVYDTETISTSGTGGSGSGGSNAKAQASHLADEASQAGGHVAHVAGEQTKKVASEAGTQAKNLLHTVGEEVRSQAATQQSRVAESLRSVGDELSQMAQNSDSSGTASKVVNSASERVHSVASWLDNREPGDLLNEVKSFARRRPGLFIGIAAGVGILAGRVTRAVTDHGDDTSSSRSTRTGTVSGGALSDTTATAQYVPVAPVDDVVGFDETIAPAPVYPGEPGLGTNRTDGGL</sequence>
<dbReference type="OrthoDB" id="4578793at2"/>
<feature type="region of interest" description="Disordered" evidence="1">
    <location>
        <begin position="1"/>
        <end position="84"/>
    </location>
</feature>
<dbReference type="RefSeq" id="WP_123046508.1">
    <property type="nucleotide sequence ID" value="NZ_RDSR01000022.1"/>
</dbReference>
<feature type="region of interest" description="Disordered" evidence="1">
    <location>
        <begin position="243"/>
        <end position="263"/>
    </location>
</feature>
<protein>
    <recommendedName>
        <fullName evidence="4">DUF3618 domain-containing protein</fullName>
    </recommendedName>
</protein>
<evidence type="ECO:0000256" key="1">
    <source>
        <dbReference type="SAM" id="MobiDB-lite"/>
    </source>
</evidence>
<dbReference type="Proteomes" id="UP000279859">
    <property type="component" value="Unassembled WGS sequence"/>
</dbReference>
<dbReference type="AlphaFoldDB" id="A0A3M8KZ43"/>
<reference evidence="2 3" key="1">
    <citation type="submission" date="2018-11" db="EMBL/GenBank/DDBJ databases">
        <title>Cryobacterium sp. nov., isolated from rhizosphere soil of lettuce.</title>
        <authorList>
            <person name="Wang Y."/>
        </authorList>
    </citation>
    <scope>NUCLEOTIDE SEQUENCE [LARGE SCALE GENOMIC DNA]</scope>
    <source>
        <strain evidence="2 3">NEAU-85</strain>
    </source>
</reference>
<accession>A0A3M8KZ43</accession>
<dbReference type="EMBL" id="RDSR01000022">
    <property type="protein sequence ID" value="RNE58561.1"/>
    <property type="molecule type" value="Genomic_DNA"/>
</dbReference>
<feature type="region of interest" description="Disordered" evidence="1">
    <location>
        <begin position="195"/>
        <end position="217"/>
    </location>
</feature>
<keyword evidence="3" id="KW-1185">Reference proteome</keyword>
<name>A0A3M8KZ43_9MICO</name>
<gene>
    <name evidence="2" type="ORF">EEJ31_11925</name>
</gene>
<comment type="caution">
    <text evidence="2">The sequence shown here is derived from an EMBL/GenBank/DDBJ whole genome shotgun (WGS) entry which is preliminary data.</text>
</comment>
<feature type="compositionally biased region" description="Low complexity" evidence="1">
    <location>
        <begin position="203"/>
        <end position="215"/>
    </location>
</feature>
<evidence type="ECO:0008006" key="4">
    <source>
        <dbReference type="Google" id="ProtNLM"/>
    </source>
</evidence>